<accession>A0A0C1QQU7</accession>
<sequence>MRYPLKDYKVQDDNQLFEVIEHFPLATFICKDNKQTHICHLPVSLCRDTHTLYGHAVASNPIRHCISLPVDIVFRGPDTYLSPHQVKGLSLPTWDYVTVQASGTLHSIHDFEKQLKAMQHILNAFEDKQDPWQLSFVPENRLKAMCKSLIFFDVKLETMSGNFKLSQNKTVETRADIAKLLRNTNPKLSRYYE</sequence>
<dbReference type="Proteomes" id="UP000031327">
    <property type="component" value="Unassembled WGS sequence"/>
</dbReference>
<dbReference type="PANTHER" id="PTHR35802">
    <property type="entry name" value="PROTEASE SYNTHASE AND SPORULATION PROTEIN PAI 2"/>
    <property type="match status" value="1"/>
</dbReference>
<dbReference type="InterPro" id="IPR007396">
    <property type="entry name" value="TR_PAI2-type"/>
</dbReference>
<organism evidence="1 2">
    <name type="scientific">Pseudoalteromonas luteoviolacea</name>
    <dbReference type="NCBI Taxonomy" id="43657"/>
    <lineage>
        <taxon>Bacteria</taxon>
        <taxon>Pseudomonadati</taxon>
        <taxon>Pseudomonadota</taxon>
        <taxon>Gammaproteobacteria</taxon>
        <taxon>Alteromonadales</taxon>
        <taxon>Pseudoalteromonadaceae</taxon>
        <taxon>Pseudoalteromonas</taxon>
    </lineage>
</organism>
<proteinExistence type="predicted"/>
<protein>
    <recommendedName>
        <fullName evidence="3">Transcriptional regulator</fullName>
    </recommendedName>
</protein>
<dbReference type="InterPro" id="IPR012349">
    <property type="entry name" value="Split_barrel_FMN-bd"/>
</dbReference>
<evidence type="ECO:0000313" key="2">
    <source>
        <dbReference type="Proteomes" id="UP000031327"/>
    </source>
</evidence>
<reference evidence="1 2" key="1">
    <citation type="submission" date="2014-12" db="EMBL/GenBank/DDBJ databases">
        <title>Draft Genome Sequence of Pseudoalteromonas luteoviolacea HI1.</title>
        <authorList>
            <person name="Asahina A.Y."/>
            <person name="Hadfield M.G."/>
        </authorList>
    </citation>
    <scope>NUCLEOTIDE SEQUENCE [LARGE SCALE GENOMIC DNA]</scope>
    <source>
        <strain evidence="1 2">HI1</strain>
    </source>
</reference>
<dbReference type="AlphaFoldDB" id="A0A0C1QQU7"/>
<evidence type="ECO:0008006" key="3">
    <source>
        <dbReference type="Google" id="ProtNLM"/>
    </source>
</evidence>
<dbReference type="PANTHER" id="PTHR35802:SF1">
    <property type="entry name" value="PROTEASE SYNTHASE AND SPORULATION PROTEIN PAI 2"/>
    <property type="match status" value="1"/>
</dbReference>
<dbReference type="EMBL" id="JWIC01000005">
    <property type="protein sequence ID" value="KID57432.1"/>
    <property type="molecule type" value="Genomic_DNA"/>
</dbReference>
<evidence type="ECO:0000313" key="1">
    <source>
        <dbReference type="EMBL" id="KID57432.1"/>
    </source>
</evidence>
<dbReference type="SUPFAM" id="SSF50475">
    <property type="entry name" value="FMN-binding split barrel"/>
    <property type="match status" value="1"/>
</dbReference>
<dbReference type="Gene3D" id="2.30.110.10">
    <property type="entry name" value="Electron Transport, Fmn-binding Protein, Chain A"/>
    <property type="match status" value="1"/>
</dbReference>
<gene>
    <name evidence="1" type="ORF">JF50_09525</name>
</gene>
<comment type="caution">
    <text evidence="1">The sequence shown here is derived from an EMBL/GenBank/DDBJ whole genome shotgun (WGS) entry which is preliminary data.</text>
</comment>
<name>A0A0C1QQU7_9GAMM</name>
<dbReference type="RefSeq" id="WP_039609203.1">
    <property type="nucleotide sequence ID" value="NZ_JWIC01000005.1"/>
</dbReference>
<dbReference type="PIRSF" id="PIRSF010372">
    <property type="entry name" value="PaiB"/>
    <property type="match status" value="1"/>
</dbReference>
<dbReference type="OrthoDB" id="9794948at2"/>
<dbReference type="Pfam" id="PF04299">
    <property type="entry name" value="FMN_bind_2"/>
    <property type="match status" value="1"/>
</dbReference>